<dbReference type="GO" id="GO:0005762">
    <property type="term" value="C:mitochondrial large ribosomal subunit"/>
    <property type="evidence" value="ECO:0007669"/>
    <property type="project" value="TreeGrafter"/>
</dbReference>
<evidence type="ECO:0000313" key="2">
    <source>
        <dbReference type="EMBL" id="KAK1770861.1"/>
    </source>
</evidence>
<keyword evidence="3" id="KW-1185">Reference proteome</keyword>
<dbReference type="GO" id="GO:0003735">
    <property type="term" value="F:structural constituent of ribosome"/>
    <property type="evidence" value="ECO:0007669"/>
    <property type="project" value="TreeGrafter"/>
</dbReference>
<feature type="region of interest" description="Disordered" evidence="1">
    <location>
        <begin position="108"/>
        <end position="135"/>
    </location>
</feature>
<organism evidence="2 3">
    <name type="scientific">Phialemonium atrogriseum</name>
    <dbReference type="NCBI Taxonomy" id="1093897"/>
    <lineage>
        <taxon>Eukaryota</taxon>
        <taxon>Fungi</taxon>
        <taxon>Dikarya</taxon>
        <taxon>Ascomycota</taxon>
        <taxon>Pezizomycotina</taxon>
        <taxon>Sordariomycetes</taxon>
        <taxon>Sordariomycetidae</taxon>
        <taxon>Cephalothecales</taxon>
        <taxon>Cephalothecaceae</taxon>
        <taxon>Phialemonium</taxon>
    </lineage>
</organism>
<dbReference type="EMBL" id="MU838999">
    <property type="protein sequence ID" value="KAK1770861.1"/>
    <property type="molecule type" value="Genomic_DNA"/>
</dbReference>
<dbReference type="PANTHER" id="PTHR28266">
    <property type="entry name" value="54S RIBOSOMAL PROTEIN L20, MITOCHONDRIAL"/>
    <property type="match status" value="1"/>
</dbReference>
<dbReference type="Proteomes" id="UP001244011">
    <property type="component" value="Unassembled WGS sequence"/>
</dbReference>
<reference evidence="2" key="1">
    <citation type="submission" date="2023-06" db="EMBL/GenBank/DDBJ databases">
        <title>Genome-scale phylogeny and comparative genomics of the fungal order Sordariales.</title>
        <authorList>
            <consortium name="Lawrence Berkeley National Laboratory"/>
            <person name="Hensen N."/>
            <person name="Bonometti L."/>
            <person name="Westerberg I."/>
            <person name="Brannstrom I.O."/>
            <person name="Guillou S."/>
            <person name="Cros-Aarteil S."/>
            <person name="Calhoun S."/>
            <person name="Haridas S."/>
            <person name="Kuo A."/>
            <person name="Mondo S."/>
            <person name="Pangilinan J."/>
            <person name="Riley R."/>
            <person name="Labutti K."/>
            <person name="Andreopoulos B."/>
            <person name="Lipzen A."/>
            <person name="Chen C."/>
            <person name="Yanf M."/>
            <person name="Daum C."/>
            <person name="Ng V."/>
            <person name="Clum A."/>
            <person name="Steindorff A."/>
            <person name="Ohm R."/>
            <person name="Martin F."/>
            <person name="Silar P."/>
            <person name="Natvig D."/>
            <person name="Lalanne C."/>
            <person name="Gautier V."/>
            <person name="Ament-Velasquez S.L."/>
            <person name="Kruys A."/>
            <person name="Hutchinson M.I."/>
            <person name="Powell A.J."/>
            <person name="Barry K."/>
            <person name="Miller A.N."/>
            <person name="Grigoriev I.V."/>
            <person name="Debuchy R."/>
            <person name="Gladieux P."/>
            <person name="Thoren M.H."/>
            <person name="Johannesson H."/>
        </authorList>
    </citation>
    <scope>NUCLEOTIDE SEQUENCE</scope>
    <source>
        <strain evidence="2">8032-3</strain>
    </source>
</reference>
<proteinExistence type="predicted"/>
<sequence>MELRMLTRPAAQCCLSSARSSPLFPQPIHMTSRRAKSTAGRMKRALNIQPHPSFLVASGSSDKAPGGHIIFNPPSSAPSIYHTPFKFLPKNDPRRRANLPSLFDSSTTISYSRSTSNPASSSSSSPPTDLPPVLHPSYAHAEKLHNLTESDVASMRALRAADPAANSVAALARRFGCSHLFVLMCCQAPADHAARRREGLERVKARWGPVRARAREDRQRRRELLFRGEI</sequence>
<keyword evidence="2" id="KW-0687">Ribonucleoprotein</keyword>
<gene>
    <name evidence="2" type="ORF">QBC33DRAFT_566325</name>
</gene>
<comment type="caution">
    <text evidence="2">The sequence shown here is derived from an EMBL/GenBank/DDBJ whole genome shotgun (WGS) entry which is preliminary data.</text>
</comment>
<evidence type="ECO:0000313" key="3">
    <source>
        <dbReference type="Proteomes" id="UP001244011"/>
    </source>
</evidence>
<dbReference type="PANTHER" id="PTHR28266:SF1">
    <property type="entry name" value="LARGE RIBOSOMAL SUBUNIT PROTEIN ML58"/>
    <property type="match status" value="1"/>
</dbReference>
<dbReference type="Pfam" id="PF12824">
    <property type="entry name" value="MRP-L20"/>
    <property type="match status" value="1"/>
</dbReference>
<name>A0AAJ0FJQ5_9PEZI</name>
<evidence type="ECO:0000256" key="1">
    <source>
        <dbReference type="SAM" id="MobiDB-lite"/>
    </source>
</evidence>
<feature type="compositionally biased region" description="Low complexity" evidence="1">
    <location>
        <begin position="108"/>
        <end position="127"/>
    </location>
</feature>
<dbReference type="RefSeq" id="XP_060287074.1">
    <property type="nucleotide sequence ID" value="XM_060430458.1"/>
</dbReference>
<protein>
    <submittedName>
        <fullName evidence="2">Mitochondrial ribosomal protein subunit L20-domain-containing protein</fullName>
    </submittedName>
</protein>
<dbReference type="GeneID" id="85313645"/>
<accession>A0AAJ0FJQ5</accession>
<dbReference type="InterPro" id="IPR024388">
    <property type="entry name" value="Ribosomal_mL58"/>
</dbReference>
<dbReference type="AlphaFoldDB" id="A0AAJ0FJQ5"/>
<keyword evidence="2" id="KW-0689">Ribosomal protein</keyword>